<evidence type="ECO:0000259" key="6">
    <source>
        <dbReference type="PROSITE" id="PS50158"/>
    </source>
</evidence>
<evidence type="ECO:0000256" key="3">
    <source>
        <dbReference type="ARBA" id="ARBA00022750"/>
    </source>
</evidence>
<dbReference type="SUPFAM" id="SSF57756">
    <property type="entry name" value="Retrovirus zinc finger-like domains"/>
    <property type="match status" value="1"/>
</dbReference>
<evidence type="ECO:0000256" key="1">
    <source>
        <dbReference type="ARBA" id="ARBA00022670"/>
    </source>
</evidence>
<keyword evidence="5" id="KW-0862">Zinc</keyword>
<dbReference type="InterPro" id="IPR001584">
    <property type="entry name" value="Integrase_cat-core"/>
</dbReference>
<dbReference type="PROSITE" id="PS50158">
    <property type="entry name" value="ZF_CCHC"/>
    <property type="match status" value="1"/>
</dbReference>
<dbReference type="GO" id="GO:0015074">
    <property type="term" value="P:DNA integration"/>
    <property type="evidence" value="ECO:0007669"/>
    <property type="project" value="InterPro"/>
</dbReference>
<keyword evidence="3" id="KW-0064">Aspartyl protease</keyword>
<dbReference type="Gene3D" id="3.30.420.10">
    <property type="entry name" value="Ribonuclease H-like superfamily/Ribonuclease H"/>
    <property type="match status" value="1"/>
</dbReference>
<dbReference type="Pfam" id="PF14223">
    <property type="entry name" value="Retrotran_gag_2"/>
    <property type="match status" value="1"/>
</dbReference>
<dbReference type="GO" id="GO:0003676">
    <property type="term" value="F:nucleic acid binding"/>
    <property type="evidence" value="ECO:0007669"/>
    <property type="project" value="InterPro"/>
</dbReference>
<sequence>MAIMMDEMPAAITETSTNDEKSLYEAWHRFNRLSLNLMRMSMAENVKPSMPKTENAKEFMKMIKEYSQSDITDKSIVGTLMSELTTKKFDMSQPIHEHVTGMANIAARLKSMGMEVNESFLVQFVMNSLPPEFSQFQVNYNTIKDKWNFQEIKAMLVQEEGRLKKMRDHSIHLTTHEGASFSKAKPGKNNKKDKALMKVNKGNIQKDQKCFFCKKVGHFKKDCPKRKSWFEKKGTFYVSVSFEADIIEVPNNTWWLDSGATTHVSNIMQGFLSIQPIKGTEKYLYMGNRMKAQIEGIGTYRLILDTGYCLNLEKCLYVPGCARNLISVAKLDCLGFNFKIENGIFHLYKLSYYYGSGTLLDGLYRLNLDVNFSESLFSVEHVVDRNSSAGNECSAFLWHKRLGHISKERMLRLVKNEILPQLDFDDWDVCIDCSKGKQTKHIAKHPATRSSQLLELIHTDIYGPFDIKSWNGEKYFISFIDDFSRYCYIYLLHGKSQSVNALEVFINEVKRQLDRKVNVVRSDRGGEYYGKTDESGQCPGPFAKYLESRGICAQYTMPGTPQQNGVAERRNRTLMDMVRSMLSHSNIPLSLWMYSLKTAAYLVNRVPSKAVSKTPYELWTGRKPSLRHLHVWGCPAEVRLYNPHEKKLDARTISGYFIGYPEKSKGYGFYYPNHSTRIVESGNARFIENGQFSGSEESRIVDIQEHTDSASTSNVSSKVVIPLVVSQSHNKQRQQVNPVDNEQVTNEQLINKQLIEEPQEAALRRSVRQKRPAISNDYVVYSVEHECDLSIDEDPVSFRQAMESNNSENWFNAMKEELKSMDDNKVFKHDSKGNIERYKARLVAKGFTQKDDIDYKETFSPVSKKDSLRIVLALVAHYDLELHQMDVKTAFLNGDLEEEVYMDQPEGFTMTGKENLNTVDRCIYIKVRGSKFVILVLYVDDILLAVNDIGMLHDVKKFLSNNFEMKDMNEASYVIGIEIFRDRSQGLLSLSQKGYINKVLERFRMEKCSPRIAMESIPYASVVGSLMYAQTCTRPDISFAVGMLGQYQSNLRMDHWKAAKKVLRYLQGTKEYMLTYKKSDHLEVIGYSNSDYVGCVDSRKSTFGYVYLLAKGAISWKSAKQSVIATSTMEAEFVACFEATVHALWLRNFVSRLSIIDSIGRPIRIYCDNSAAVFFSKNDKYSKGAKHMDLKYLSVKEEVQKHKVLIEHIGTDLMIADPLTKGLPSKTFIGHVEKKNIQQLLYHQEDIKEEYEEREQLTGRNRKNYIMDPGKGICCENSKAEHNQLLCAVSDG</sequence>
<feature type="domain" description="Integrase catalytic" evidence="7">
    <location>
        <begin position="442"/>
        <end position="623"/>
    </location>
</feature>
<dbReference type="InterPro" id="IPR039537">
    <property type="entry name" value="Retrotran_Ty1/copia-like"/>
</dbReference>
<dbReference type="GO" id="GO:0006508">
    <property type="term" value="P:proteolysis"/>
    <property type="evidence" value="ECO:0007669"/>
    <property type="project" value="UniProtKB-KW"/>
</dbReference>
<keyword evidence="4" id="KW-0378">Hydrolase</keyword>
<evidence type="ECO:0000256" key="5">
    <source>
        <dbReference type="PROSITE-ProRule" id="PRU00047"/>
    </source>
</evidence>
<dbReference type="GO" id="GO:0004190">
    <property type="term" value="F:aspartic-type endopeptidase activity"/>
    <property type="evidence" value="ECO:0007669"/>
    <property type="project" value="UniProtKB-KW"/>
</dbReference>
<dbReference type="EMBL" id="CP144700">
    <property type="protein sequence ID" value="WVZ22058.1"/>
    <property type="molecule type" value="Genomic_DNA"/>
</dbReference>
<dbReference type="InterPro" id="IPR025724">
    <property type="entry name" value="GAG-pre-integrase_dom"/>
</dbReference>
<dbReference type="InterPro" id="IPR043502">
    <property type="entry name" value="DNA/RNA_pol_sf"/>
</dbReference>
<dbReference type="PROSITE" id="PS50994">
    <property type="entry name" value="INTEGRASE"/>
    <property type="match status" value="1"/>
</dbReference>
<keyword evidence="5" id="KW-0863">Zinc-finger</keyword>
<accession>A0AAQ3P8X7</accession>
<keyword evidence="1" id="KW-0645">Protease</keyword>
<dbReference type="Pfam" id="PF00098">
    <property type="entry name" value="zf-CCHC"/>
    <property type="match status" value="1"/>
</dbReference>
<dbReference type="Proteomes" id="UP001374535">
    <property type="component" value="Chromosome 1"/>
</dbReference>
<feature type="domain" description="CCHC-type" evidence="6">
    <location>
        <begin position="209"/>
        <end position="225"/>
    </location>
</feature>
<dbReference type="Pfam" id="PF22936">
    <property type="entry name" value="Pol_BBD"/>
    <property type="match status" value="1"/>
</dbReference>
<dbReference type="InterPro" id="IPR057670">
    <property type="entry name" value="SH3_retrovirus"/>
</dbReference>
<dbReference type="Pfam" id="PF00665">
    <property type="entry name" value="rve"/>
    <property type="match status" value="1"/>
</dbReference>
<dbReference type="PANTHER" id="PTHR42648:SF28">
    <property type="entry name" value="TRANSPOSON-ENCODED PROTEIN WITH RIBONUCLEASE H-LIKE AND RETROVIRUS ZINC FINGER-LIKE DOMAINS"/>
    <property type="match status" value="1"/>
</dbReference>
<dbReference type="GO" id="GO:0008270">
    <property type="term" value="F:zinc ion binding"/>
    <property type="evidence" value="ECO:0007669"/>
    <property type="project" value="UniProtKB-KW"/>
</dbReference>
<dbReference type="Pfam" id="PF13976">
    <property type="entry name" value="gag_pre-integrs"/>
    <property type="match status" value="1"/>
</dbReference>
<evidence type="ECO:0000313" key="9">
    <source>
        <dbReference type="Proteomes" id="UP001374535"/>
    </source>
</evidence>
<evidence type="ECO:0000256" key="4">
    <source>
        <dbReference type="ARBA" id="ARBA00022801"/>
    </source>
</evidence>
<evidence type="ECO:0000256" key="2">
    <source>
        <dbReference type="ARBA" id="ARBA00022723"/>
    </source>
</evidence>
<reference evidence="8 9" key="1">
    <citation type="journal article" date="2023" name="Life. Sci Alliance">
        <title>Evolutionary insights into 3D genome organization and epigenetic landscape of Vigna mungo.</title>
        <authorList>
            <person name="Junaid A."/>
            <person name="Singh B."/>
            <person name="Bhatia S."/>
        </authorList>
    </citation>
    <scope>NUCLEOTIDE SEQUENCE [LARGE SCALE GENOMIC DNA]</scope>
    <source>
        <strain evidence="8">Urdbean</strain>
    </source>
</reference>
<keyword evidence="9" id="KW-1185">Reference proteome</keyword>
<dbReference type="PANTHER" id="PTHR42648">
    <property type="entry name" value="TRANSPOSASE, PUTATIVE-RELATED"/>
    <property type="match status" value="1"/>
</dbReference>
<dbReference type="InterPro" id="IPR012337">
    <property type="entry name" value="RNaseH-like_sf"/>
</dbReference>
<dbReference type="SMART" id="SM00343">
    <property type="entry name" value="ZnF_C2HC"/>
    <property type="match status" value="1"/>
</dbReference>
<dbReference type="SUPFAM" id="SSF53098">
    <property type="entry name" value="Ribonuclease H-like"/>
    <property type="match status" value="1"/>
</dbReference>
<dbReference type="Pfam" id="PF25597">
    <property type="entry name" value="SH3_retrovirus"/>
    <property type="match status" value="1"/>
</dbReference>
<evidence type="ECO:0000259" key="7">
    <source>
        <dbReference type="PROSITE" id="PS50994"/>
    </source>
</evidence>
<dbReference type="InterPro" id="IPR001878">
    <property type="entry name" value="Znf_CCHC"/>
</dbReference>
<name>A0AAQ3P8X7_VIGMU</name>
<gene>
    <name evidence="8" type="ORF">V8G54_000602</name>
</gene>
<evidence type="ECO:0008006" key="10">
    <source>
        <dbReference type="Google" id="ProtNLM"/>
    </source>
</evidence>
<dbReference type="InterPro" id="IPR013103">
    <property type="entry name" value="RVT_2"/>
</dbReference>
<dbReference type="Pfam" id="PF07727">
    <property type="entry name" value="RVT_2"/>
    <property type="match status" value="2"/>
</dbReference>
<proteinExistence type="predicted"/>
<dbReference type="InterPro" id="IPR036397">
    <property type="entry name" value="RNaseH_sf"/>
</dbReference>
<dbReference type="CDD" id="cd09272">
    <property type="entry name" value="RNase_HI_RT_Ty1"/>
    <property type="match status" value="1"/>
</dbReference>
<protein>
    <recommendedName>
        <fullName evidence="10">Retrovirus-related Pol polyprotein from transposon TNT 1-94</fullName>
    </recommendedName>
</protein>
<dbReference type="InterPro" id="IPR036875">
    <property type="entry name" value="Znf_CCHC_sf"/>
</dbReference>
<organism evidence="8 9">
    <name type="scientific">Vigna mungo</name>
    <name type="common">Black gram</name>
    <name type="synonym">Phaseolus mungo</name>
    <dbReference type="NCBI Taxonomy" id="3915"/>
    <lineage>
        <taxon>Eukaryota</taxon>
        <taxon>Viridiplantae</taxon>
        <taxon>Streptophyta</taxon>
        <taxon>Embryophyta</taxon>
        <taxon>Tracheophyta</taxon>
        <taxon>Spermatophyta</taxon>
        <taxon>Magnoliopsida</taxon>
        <taxon>eudicotyledons</taxon>
        <taxon>Gunneridae</taxon>
        <taxon>Pentapetalae</taxon>
        <taxon>rosids</taxon>
        <taxon>fabids</taxon>
        <taxon>Fabales</taxon>
        <taxon>Fabaceae</taxon>
        <taxon>Papilionoideae</taxon>
        <taxon>50 kb inversion clade</taxon>
        <taxon>NPAAA clade</taxon>
        <taxon>indigoferoid/millettioid clade</taxon>
        <taxon>Phaseoleae</taxon>
        <taxon>Vigna</taxon>
    </lineage>
</organism>
<evidence type="ECO:0000313" key="8">
    <source>
        <dbReference type="EMBL" id="WVZ22058.1"/>
    </source>
</evidence>
<dbReference type="SUPFAM" id="SSF56672">
    <property type="entry name" value="DNA/RNA polymerases"/>
    <property type="match status" value="1"/>
</dbReference>
<keyword evidence="2" id="KW-0479">Metal-binding</keyword>
<dbReference type="InterPro" id="IPR054722">
    <property type="entry name" value="PolX-like_BBD"/>
</dbReference>
<dbReference type="Gene3D" id="4.10.60.10">
    <property type="entry name" value="Zinc finger, CCHC-type"/>
    <property type="match status" value="1"/>
</dbReference>